<dbReference type="EMBL" id="CAJFDH010000002">
    <property type="protein sequence ID" value="CAD5211198.1"/>
    <property type="molecule type" value="Genomic_DNA"/>
</dbReference>
<feature type="domain" description="U3 small nucleolar RNA-associated protein 20 N-terminal" evidence="2">
    <location>
        <begin position="20"/>
        <end position="454"/>
    </location>
</feature>
<dbReference type="InterPro" id="IPR046523">
    <property type="entry name" value="UTP20_dom"/>
</dbReference>
<feature type="compositionally biased region" description="Acidic residues" evidence="1">
    <location>
        <begin position="1338"/>
        <end position="1357"/>
    </location>
</feature>
<sequence>MGMIGKGQRADEDKAAHRNVLECLSDVCKKLPQRLSTEQQRYVYQVYILCQLLIQLGLHHDQVSTYYKKILKIQRTRAFSICSDLLNAYQNYDFTKNEIDVLFDLVLVPYLAHDYKDDSKNSSLSMIRLFNGICNIPRYHCLLNRPFKSIDNKTAFSVMVDYLFSSEATKNSQTDLVDAFLKLFQEDTEGYKQLVGVSQEKLRSESGDLTIGAKIVVTHAETILKYLREVLPNEIRSSSRATMLNLALLERISEFVDDDSMGSELSLTLLKFIEIGCLKNEQSLSSVLTSVAKFVKTECNPEEIFKRVSSFLCTLKGRKPRAALVDLLQSLKNNVNTSKPLQHHLKRLVQLESWDQKRINEPDYEQRHQCLVELNNKLEETNKKLLAMALVAYTQELTFNLLYVDEISLRAAVSNTIRLIIEYTTKTSHLKKDDKTSILYDNVIVVIQKILRSNHESVRHEGVALLAYCVDTFGDENEDDRVLLKYLKPLRNLEEKDQCFFENVAHLQLHRRQRAFSRLAVQLENKEIEIPLDILERFIVPLLRPYLLEIETKLSSLSDEAIHLYSQVVKLQPWTRYQQTLSKYIGLINKKDEGNAKPAIRVLSAILSQFHFDVKDIELPRSEYQIKRNKTKRNKLGAAYKEAIKSVEEVNVTVDEVLEQPVNLLDIEQKKEELSENQKILATVLRVLIPKLRECIQPPTEFHAHKKAQNADNYHTDQEETLRAPLAVTTVGLLQKLPKWAMDLHLDGVILTMYKLLLSRSFVVRKAARKTMEHIVRLLGPSYLKKIVVELRKKFTRGFQVHVMTFTVHALLSCLQEVVKPGDFNACLNDVFEVVKEQCFGEEIKDERQLQTVNANTPEAKSNRAFETFLILGRFITVDALDGLIEPMKQIIEDSPNAQTQKKLAEMLRNLSSGLKRNTGVETDEVISFTSNFLKSHLTEMCKQSDALRAVELNAEKERTNGYRPQNCLLLTPEPKRLGVIVKTSTKSKMSVFVEFALQLFSDMLSEKKDVFEDPQEQQKINEFVPLIADALRLKYEKITSVALRSLHSLFRYDLPAINEKMPQLVDRLFVLLAEYANSMGTSQLNVAELNLILFKCFVTIIRKAPKELLTSKRIKILLNHVEVDILDSHRQTTAFVLAKAIMTKQLMDDKIDELVKYFADLSITSPIEGIREQCRVVVNHYLKVHPNGPKSAEEWLKFYLEQIDYELVHGRLSALEMVHSIFELFTEEVTDKFGFSTFVKLASRFAVEENEDCNKYLKAAVREIVGSVSEKTRNDIYSALKDWLAQPKDAVQHIGSVGLIEFVKTPEIKLHQKQILELVQILAKKFGQAEPGKNSEESEDEEGEMEVDKDDDEEGENVETSLILMTDLIRLYLDLVKKCLTNKLSMQKSIINGIVQNLQCNDTSVQIAASVLLEHLMAATKSLWPMFKKHTDLSGLANSLIYQLRSKALSDGVAEQAIKNLATLASSLTTEQYEELCRKLAGVVRLELKKEETIIKRVSLFKFVAAQLAVVSPDTPNFLVIQQQLLGFVFREILGKSKSDEVLQTLSNELAVFLRDKLGATLYSKLLGEYQVEFGKKQSQRRQERKEVVIKDPELAIKRKQKVNKKKSVAKKRKLDELRPHRVVKRKRREEIQKTNHY</sequence>
<organism evidence="5 6">
    <name type="scientific">Bursaphelenchus okinawaensis</name>
    <dbReference type="NCBI Taxonomy" id="465554"/>
    <lineage>
        <taxon>Eukaryota</taxon>
        <taxon>Metazoa</taxon>
        <taxon>Ecdysozoa</taxon>
        <taxon>Nematoda</taxon>
        <taxon>Chromadorea</taxon>
        <taxon>Rhabditida</taxon>
        <taxon>Tylenchina</taxon>
        <taxon>Tylenchomorpha</taxon>
        <taxon>Aphelenchoidea</taxon>
        <taxon>Aphelenchoididae</taxon>
        <taxon>Bursaphelenchus</taxon>
    </lineage>
</organism>
<dbReference type="InterPro" id="IPR057525">
    <property type="entry name" value="UTP20_C"/>
</dbReference>
<dbReference type="Pfam" id="PF07539">
    <property type="entry name" value="UTP20_N"/>
    <property type="match status" value="1"/>
</dbReference>
<dbReference type="InterPro" id="IPR016024">
    <property type="entry name" value="ARM-type_fold"/>
</dbReference>
<dbReference type="PANTHER" id="PTHR17695">
    <property type="entry name" value="SMALL SUBUNIT PROCESSOME COMPONENT 20 HOMOLOG"/>
    <property type="match status" value="1"/>
</dbReference>
<dbReference type="EMBL" id="CAJFCW020000002">
    <property type="protein sequence ID" value="CAG9092879.1"/>
    <property type="molecule type" value="Genomic_DNA"/>
</dbReference>
<evidence type="ECO:0000256" key="1">
    <source>
        <dbReference type="SAM" id="MobiDB-lite"/>
    </source>
</evidence>
<dbReference type="Proteomes" id="UP000614601">
    <property type="component" value="Unassembled WGS sequence"/>
</dbReference>
<dbReference type="InterPro" id="IPR052575">
    <property type="entry name" value="SSU_processome_comp_20"/>
</dbReference>
<evidence type="ECO:0000259" key="3">
    <source>
        <dbReference type="Pfam" id="PF20416"/>
    </source>
</evidence>
<evidence type="ECO:0008006" key="7">
    <source>
        <dbReference type="Google" id="ProtNLM"/>
    </source>
</evidence>
<proteinExistence type="predicted"/>
<evidence type="ECO:0000259" key="2">
    <source>
        <dbReference type="Pfam" id="PF07539"/>
    </source>
</evidence>
<dbReference type="SUPFAM" id="SSF48371">
    <property type="entry name" value="ARM repeat"/>
    <property type="match status" value="1"/>
</dbReference>
<feature type="region of interest" description="Disordered" evidence="1">
    <location>
        <begin position="1602"/>
        <end position="1621"/>
    </location>
</feature>
<dbReference type="GO" id="GO:0030686">
    <property type="term" value="C:90S preribosome"/>
    <property type="evidence" value="ECO:0007669"/>
    <property type="project" value="TreeGrafter"/>
</dbReference>
<dbReference type="Pfam" id="PF23099">
    <property type="entry name" value="UTP20_C"/>
    <property type="match status" value="1"/>
</dbReference>
<dbReference type="PANTHER" id="PTHR17695:SF11">
    <property type="entry name" value="SMALL SUBUNIT PROCESSOME COMPONENT 20 HOMOLOG"/>
    <property type="match status" value="1"/>
</dbReference>
<dbReference type="Pfam" id="PF20416">
    <property type="entry name" value="UTP20"/>
    <property type="match status" value="1"/>
</dbReference>
<dbReference type="GO" id="GO:0032040">
    <property type="term" value="C:small-subunit processome"/>
    <property type="evidence" value="ECO:0007669"/>
    <property type="project" value="TreeGrafter"/>
</dbReference>
<dbReference type="InterPro" id="IPR011430">
    <property type="entry name" value="UTP20_N"/>
</dbReference>
<evidence type="ECO:0000313" key="5">
    <source>
        <dbReference type="EMBL" id="CAD5211198.1"/>
    </source>
</evidence>
<feature type="compositionally biased region" description="Basic residues" evidence="1">
    <location>
        <begin position="1602"/>
        <end position="1614"/>
    </location>
</feature>
<accession>A0A811K6T9</accession>
<feature type="domain" description="U3 small nucleolar RNA-associated protein 20 C-terminal" evidence="4">
    <location>
        <begin position="1360"/>
        <end position="1618"/>
    </location>
</feature>
<feature type="domain" description="U3 small nucleolar RNA-associated protein 20" evidence="3">
    <location>
        <begin position="716"/>
        <end position="932"/>
    </location>
</feature>
<protein>
    <recommendedName>
        <fullName evidence="7">DRIM domain-containing protein</fullName>
    </recommendedName>
</protein>
<dbReference type="OrthoDB" id="360653at2759"/>
<evidence type="ECO:0000259" key="4">
    <source>
        <dbReference type="Pfam" id="PF23099"/>
    </source>
</evidence>
<reference evidence="5" key="1">
    <citation type="submission" date="2020-09" db="EMBL/GenBank/DDBJ databases">
        <authorList>
            <person name="Kikuchi T."/>
        </authorList>
    </citation>
    <scope>NUCLEOTIDE SEQUENCE</scope>
    <source>
        <strain evidence="5">SH1</strain>
    </source>
</reference>
<comment type="caution">
    <text evidence="5">The sequence shown here is derived from an EMBL/GenBank/DDBJ whole genome shotgun (WGS) entry which is preliminary data.</text>
</comment>
<name>A0A811K6T9_9BILA</name>
<feature type="region of interest" description="Disordered" evidence="1">
    <location>
        <begin position="1330"/>
        <end position="1357"/>
    </location>
</feature>
<gene>
    <name evidence="5" type="ORF">BOKJ2_LOCUS3574</name>
</gene>
<dbReference type="Proteomes" id="UP000783686">
    <property type="component" value="Unassembled WGS sequence"/>
</dbReference>
<keyword evidence="6" id="KW-1185">Reference proteome</keyword>
<evidence type="ECO:0000313" key="6">
    <source>
        <dbReference type="Proteomes" id="UP000614601"/>
    </source>
</evidence>